<keyword evidence="3" id="KW-1185">Reference proteome</keyword>
<reference evidence="2 3" key="1">
    <citation type="submission" date="2017-02" db="EMBL/GenBank/DDBJ databases">
        <title>Genomic diversity within the haloalkaliphilic genus Thioalkalivibrio.</title>
        <authorList>
            <person name="Ahn A.-C."/>
            <person name="Meier-Kolthoff J."/>
            <person name="Overmars L."/>
            <person name="Richter M."/>
            <person name="Woyke T."/>
            <person name="Sorokin D.Y."/>
            <person name="Muyzer G."/>
        </authorList>
    </citation>
    <scope>NUCLEOTIDE SEQUENCE [LARGE SCALE GENOMIC DNA]</scope>
    <source>
        <strain evidence="2 3">ALJD</strain>
    </source>
</reference>
<dbReference type="Proteomes" id="UP000189462">
    <property type="component" value="Unassembled WGS sequence"/>
</dbReference>
<dbReference type="PIRSF" id="PIRSF004923">
    <property type="entry name" value="RseC"/>
    <property type="match status" value="1"/>
</dbReference>
<dbReference type="STRING" id="108003.B1C78_04365"/>
<keyword evidence="1" id="KW-0472">Membrane</keyword>
<dbReference type="AlphaFoldDB" id="A0A1V3NQ43"/>
<accession>A0A1V3NQ43</accession>
<evidence type="ECO:0000256" key="1">
    <source>
        <dbReference type="SAM" id="Phobius"/>
    </source>
</evidence>
<comment type="caution">
    <text evidence="2">The sequence shown here is derived from an EMBL/GenBank/DDBJ whole genome shotgun (WGS) entry which is preliminary data.</text>
</comment>
<keyword evidence="1" id="KW-0812">Transmembrane</keyword>
<dbReference type="PANTHER" id="PTHR35867">
    <property type="entry name" value="PROTEIN RSEC"/>
    <property type="match status" value="1"/>
</dbReference>
<dbReference type="EMBL" id="MVBK01000021">
    <property type="protein sequence ID" value="OOG27217.1"/>
    <property type="molecule type" value="Genomic_DNA"/>
</dbReference>
<dbReference type="OrthoDB" id="9795854at2"/>
<proteinExistence type="predicted"/>
<dbReference type="InterPro" id="IPR026268">
    <property type="entry name" value="RseC"/>
</dbReference>
<keyword evidence="1" id="KW-1133">Transmembrane helix</keyword>
<dbReference type="RefSeq" id="WP_077277910.1">
    <property type="nucleotide sequence ID" value="NZ_MVBK01000021.1"/>
</dbReference>
<feature type="transmembrane region" description="Helical" evidence="1">
    <location>
        <begin position="106"/>
        <end position="126"/>
    </location>
</feature>
<gene>
    <name evidence="2" type="ORF">B1C78_04365</name>
</gene>
<sequence length="157" mass="16644">MIEERARVISVDHGHAWVETQRQSACGTCAANKGCGTSVLAKVLGNRRSRVRAIDPVGVRLGDEVMVGIAESALVRGSLAIYLVPLLALVVCAGTVQVLWPGVGEPVVILAGLAGLAAGLAWVRLFSRRISSDPRYQPVILRRLSIPDPRADGVFAP</sequence>
<dbReference type="Pfam" id="PF04246">
    <property type="entry name" value="RseC_MucC"/>
    <property type="match status" value="1"/>
</dbReference>
<dbReference type="PANTHER" id="PTHR35867:SF1">
    <property type="entry name" value="PROTEIN RSEC"/>
    <property type="match status" value="1"/>
</dbReference>
<name>A0A1V3NQ43_9GAMM</name>
<feature type="transmembrane region" description="Helical" evidence="1">
    <location>
        <begin position="79"/>
        <end position="100"/>
    </location>
</feature>
<protein>
    <submittedName>
        <fullName evidence="2">Fis family transcriptional regulator</fullName>
    </submittedName>
</protein>
<organism evidence="2 3">
    <name type="scientific">Thioalkalivibrio denitrificans</name>
    <dbReference type="NCBI Taxonomy" id="108003"/>
    <lineage>
        <taxon>Bacteria</taxon>
        <taxon>Pseudomonadati</taxon>
        <taxon>Pseudomonadota</taxon>
        <taxon>Gammaproteobacteria</taxon>
        <taxon>Chromatiales</taxon>
        <taxon>Ectothiorhodospiraceae</taxon>
        <taxon>Thioalkalivibrio</taxon>
    </lineage>
</organism>
<evidence type="ECO:0000313" key="2">
    <source>
        <dbReference type="EMBL" id="OOG27217.1"/>
    </source>
</evidence>
<evidence type="ECO:0000313" key="3">
    <source>
        <dbReference type="Proteomes" id="UP000189462"/>
    </source>
</evidence>
<dbReference type="InterPro" id="IPR007359">
    <property type="entry name" value="SigmaE_reg_RseC_MucC"/>
</dbReference>